<keyword evidence="14" id="KW-1185">Reference proteome</keyword>
<dbReference type="Pfam" id="PF01036">
    <property type="entry name" value="Bac_rhodopsin"/>
    <property type="match status" value="1"/>
</dbReference>
<feature type="transmembrane region" description="Helical" evidence="12">
    <location>
        <begin position="21"/>
        <end position="44"/>
    </location>
</feature>
<proteinExistence type="inferred from homology"/>
<dbReference type="PRINTS" id="PR00251">
    <property type="entry name" value="BACTRLOPSIN"/>
</dbReference>
<feature type="region of interest" description="Disordered" evidence="11">
    <location>
        <begin position="240"/>
        <end position="265"/>
    </location>
</feature>
<dbReference type="CDD" id="cd15239">
    <property type="entry name" value="7tm_YRO2_fungal-like"/>
    <property type="match status" value="1"/>
</dbReference>
<keyword evidence="5 12" id="KW-0812">Transmembrane</keyword>
<dbReference type="EMBL" id="KV419439">
    <property type="protein sequence ID" value="KZS88188.1"/>
    <property type="molecule type" value="Genomic_DNA"/>
</dbReference>
<dbReference type="InterPro" id="IPR018229">
    <property type="entry name" value="Rhodopsin_retinal_BS"/>
</dbReference>
<comment type="subcellular location">
    <subcellularLocation>
        <location evidence="1">Membrane</location>
        <topology evidence="1">Multi-pass membrane protein</topology>
    </subcellularLocation>
</comment>
<evidence type="ECO:0000313" key="14">
    <source>
        <dbReference type="Proteomes" id="UP000076722"/>
    </source>
</evidence>
<evidence type="ECO:0000256" key="8">
    <source>
        <dbReference type="ARBA" id="ARBA00022991"/>
    </source>
</evidence>
<dbReference type="GO" id="GO:0005886">
    <property type="term" value="C:plasma membrane"/>
    <property type="evidence" value="ECO:0007669"/>
    <property type="project" value="TreeGrafter"/>
</dbReference>
<feature type="transmembrane region" description="Helical" evidence="12">
    <location>
        <begin position="158"/>
        <end position="175"/>
    </location>
</feature>
<keyword evidence="8" id="KW-0157">Chromophore</keyword>
<reference evidence="13 14" key="1">
    <citation type="journal article" date="2016" name="Mol. Biol. Evol.">
        <title>Comparative Genomics of Early-Diverging Mushroom-Forming Fungi Provides Insights into the Origins of Lignocellulose Decay Capabilities.</title>
        <authorList>
            <person name="Nagy L.G."/>
            <person name="Riley R."/>
            <person name="Tritt A."/>
            <person name="Adam C."/>
            <person name="Daum C."/>
            <person name="Floudas D."/>
            <person name="Sun H."/>
            <person name="Yadav J.S."/>
            <person name="Pangilinan J."/>
            <person name="Larsson K.H."/>
            <person name="Matsuura K."/>
            <person name="Barry K."/>
            <person name="Labutti K."/>
            <person name="Kuo R."/>
            <person name="Ohm R.A."/>
            <person name="Bhattacharya S.S."/>
            <person name="Shirouzu T."/>
            <person name="Yoshinaga Y."/>
            <person name="Martin F.M."/>
            <person name="Grigoriev I.V."/>
            <person name="Hibbett D.S."/>
        </authorList>
    </citation>
    <scope>NUCLEOTIDE SEQUENCE [LARGE SCALE GENOMIC DNA]</scope>
    <source>
        <strain evidence="13 14">HHB9708</strain>
    </source>
</reference>
<keyword evidence="3" id="KW-0600">Photoreceptor protein</keyword>
<keyword evidence="4" id="KW-0716">Sensory transduction</keyword>
<name>A0A164NZ31_9AGAM</name>
<dbReference type="AlphaFoldDB" id="A0A164NZ31"/>
<dbReference type="GO" id="GO:0005216">
    <property type="term" value="F:monoatomic ion channel activity"/>
    <property type="evidence" value="ECO:0007669"/>
    <property type="project" value="InterPro"/>
</dbReference>
<dbReference type="GO" id="GO:0009881">
    <property type="term" value="F:photoreceptor activity"/>
    <property type="evidence" value="ECO:0007669"/>
    <property type="project" value="UniProtKB-KW"/>
</dbReference>
<dbReference type="PANTHER" id="PTHR28286">
    <property type="match status" value="1"/>
</dbReference>
<evidence type="ECO:0000256" key="2">
    <source>
        <dbReference type="ARBA" id="ARBA00008130"/>
    </source>
</evidence>
<evidence type="ECO:0000256" key="12">
    <source>
        <dbReference type="SAM" id="Phobius"/>
    </source>
</evidence>
<dbReference type="SMART" id="SM01021">
    <property type="entry name" value="Bac_rhodopsin"/>
    <property type="match status" value="1"/>
</dbReference>
<dbReference type="OrthoDB" id="536545at2759"/>
<evidence type="ECO:0000256" key="3">
    <source>
        <dbReference type="ARBA" id="ARBA00022543"/>
    </source>
</evidence>
<dbReference type="GO" id="GO:0007602">
    <property type="term" value="P:phototransduction"/>
    <property type="evidence" value="ECO:0007669"/>
    <property type="project" value="UniProtKB-KW"/>
</dbReference>
<evidence type="ECO:0000256" key="10">
    <source>
        <dbReference type="ARBA" id="ARBA00023170"/>
    </source>
</evidence>
<evidence type="ECO:0000256" key="9">
    <source>
        <dbReference type="ARBA" id="ARBA00023136"/>
    </source>
</evidence>
<evidence type="ECO:0000256" key="4">
    <source>
        <dbReference type="ARBA" id="ARBA00022606"/>
    </source>
</evidence>
<dbReference type="SUPFAM" id="SSF81321">
    <property type="entry name" value="Family A G protein-coupled receptor-like"/>
    <property type="match status" value="1"/>
</dbReference>
<gene>
    <name evidence="13" type="ORF">SISNIDRAFT_460061</name>
</gene>
<evidence type="ECO:0000256" key="5">
    <source>
        <dbReference type="ARBA" id="ARBA00022692"/>
    </source>
</evidence>
<keyword evidence="6" id="KW-0681">Retinal protein</keyword>
<dbReference type="PROSITE" id="PS00950">
    <property type="entry name" value="BACTERIAL_OPSIN_1"/>
    <property type="match status" value="1"/>
</dbReference>
<organism evidence="13 14">
    <name type="scientific">Sistotremastrum niveocremeum HHB9708</name>
    <dbReference type="NCBI Taxonomy" id="1314777"/>
    <lineage>
        <taxon>Eukaryota</taxon>
        <taxon>Fungi</taxon>
        <taxon>Dikarya</taxon>
        <taxon>Basidiomycota</taxon>
        <taxon>Agaricomycotina</taxon>
        <taxon>Agaricomycetes</taxon>
        <taxon>Sistotremastrales</taxon>
        <taxon>Sistotremastraceae</taxon>
        <taxon>Sertulicium</taxon>
        <taxon>Sertulicium niveocremeum</taxon>
    </lineage>
</organism>
<sequence length="265" mass="28843">MTAADLGMIGWTLVRPRGQRIFHQLPVAIMTTAAIAYFCMASDLGSTPIPVEFRQVGETRSIWYVRYIDWTITTPLLLLELLLGTGLSGGDIFTILFFDLVMIITGLVGALVQSTYKWGFFVFGCFALFYVWYGLFFSAPASAAAIGTDVRSAYTRGAFFLSFIWALYPIAWGLADGANVISPTSEMIFYGILDLIAKPVFCYFHVFSLANLDYGRFGLTSGKFTEGNYATNAGYNEKRGLTTTTAGRPSAAGTVGTAETAPTVA</sequence>
<evidence type="ECO:0000256" key="6">
    <source>
        <dbReference type="ARBA" id="ARBA00022925"/>
    </source>
</evidence>
<evidence type="ECO:0000256" key="1">
    <source>
        <dbReference type="ARBA" id="ARBA00004141"/>
    </source>
</evidence>
<dbReference type="InterPro" id="IPR043476">
    <property type="entry name" value="Yro2-like_7TM"/>
</dbReference>
<evidence type="ECO:0000256" key="7">
    <source>
        <dbReference type="ARBA" id="ARBA00022989"/>
    </source>
</evidence>
<dbReference type="GO" id="GO:0005783">
    <property type="term" value="C:endoplasmic reticulum"/>
    <property type="evidence" value="ECO:0007669"/>
    <property type="project" value="TreeGrafter"/>
</dbReference>
<feature type="transmembrane region" description="Helical" evidence="12">
    <location>
        <begin position="118"/>
        <end position="146"/>
    </location>
</feature>
<feature type="transmembrane region" description="Helical" evidence="12">
    <location>
        <begin position="92"/>
        <end position="112"/>
    </location>
</feature>
<keyword evidence="10 13" id="KW-0675">Receptor</keyword>
<feature type="transmembrane region" description="Helical" evidence="12">
    <location>
        <begin position="187"/>
        <end position="207"/>
    </location>
</feature>
<dbReference type="InterPro" id="IPR001425">
    <property type="entry name" value="Arc/bac/fun_rhodopsins"/>
</dbReference>
<dbReference type="Proteomes" id="UP000076722">
    <property type="component" value="Unassembled WGS sequence"/>
</dbReference>
<dbReference type="Gene3D" id="1.20.1070.10">
    <property type="entry name" value="Rhodopsin 7-helix transmembrane proteins"/>
    <property type="match status" value="1"/>
</dbReference>
<keyword evidence="9 12" id="KW-0472">Membrane</keyword>
<keyword evidence="7 12" id="KW-1133">Transmembrane helix</keyword>
<evidence type="ECO:0000313" key="13">
    <source>
        <dbReference type="EMBL" id="KZS88188.1"/>
    </source>
</evidence>
<protein>
    <submittedName>
        <fullName evidence="13">Family A G protein-coupled receptor-like protein</fullName>
    </submittedName>
</protein>
<evidence type="ECO:0000256" key="11">
    <source>
        <dbReference type="SAM" id="MobiDB-lite"/>
    </source>
</evidence>
<comment type="similarity">
    <text evidence="2">Belongs to the archaeal/bacterial/fungal opsin family.</text>
</comment>
<dbReference type="PANTHER" id="PTHR28286:SF1">
    <property type="entry name" value="30 KDA HEAT SHOCK PROTEIN-RELATED"/>
    <property type="match status" value="1"/>
</dbReference>
<accession>A0A164NZ31</accession>